<feature type="transmembrane region" description="Helical" evidence="7">
    <location>
        <begin position="100"/>
        <end position="120"/>
    </location>
</feature>
<evidence type="ECO:0000256" key="7">
    <source>
        <dbReference type="SAM" id="Phobius"/>
    </source>
</evidence>
<keyword evidence="4 7" id="KW-0812">Transmembrane</keyword>
<feature type="transmembrane region" description="Helical" evidence="7">
    <location>
        <begin position="335"/>
        <end position="365"/>
    </location>
</feature>
<organism evidence="8 9">
    <name type="scientific">Olsenella uli (strain ATCC 49627 / DSM 7084 / CCUG 31166 / CIP 109912 / JCM 12494 / LMG 11480 / NCIMB 702895 / VPI D76D-27C)</name>
    <name type="common">Lactobacillus uli</name>
    <dbReference type="NCBI Taxonomy" id="633147"/>
    <lineage>
        <taxon>Bacteria</taxon>
        <taxon>Bacillati</taxon>
        <taxon>Actinomycetota</taxon>
        <taxon>Coriobacteriia</taxon>
        <taxon>Coriobacteriales</taxon>
        <taxon>Atopobiaceae</taxon>
        <taxon>Olsenella</taxon>
    </lineage>
</organism>
<dbReference type="KEGG" id="ols:Olsu_0946"/>
<reference evidence="8 9" key="1">
    <citation type="journal article" date="2010" name="Stand. Genomic Sci.">
        <title>Complete genome sequence of Olsenella uli type strain (VPI D76D-27C).</title>
        <authorList>
            <person name="Goker M."/>
            <person name="Held B."/>
            <person name="Lucas S."/>
            <person name="Nolan M."/>
            <person name="Yasawong M."/>
            <person name="Glavina Del Rio T."/>
            <person name="Tice H."/>
            <person name="Cheng J.F."/>
            <person name="Bruce D."/>
            <person name="Detter J.C."/>
            <person name="Tapia R."/>
            <person name="Han C."/>
            <person name="Goodwin L."/>
            <person name="Pitluck S."/>
            <person name="Liolios K."/>
            <person name="Ivanova N."/>
            <person name="Mavromatis K."/>
            <person name="Mikhailova N."/>
            <person name="Pati A."/>
            <person name="Chen A."/>
            <person name="Palaniappan K."/>
            <person name="Land M."/>
            <person name="Hauser L."/>
            <person name="Chang Y.J."/>
            <person name="Jeffries C.D."/>
            <person name="Rohde M."/>
            <person name="Sikorski J."/>
            <person name="Pukall R."/>
            <person name="Woyke T."/>
            <person name="Bristow J."/>
            <person name="Eisen J.A."/>
            <person name="Markowitz V."/>
            <person name="Hugenholtz P."/>
            <person name="Kyrpides N.C."/>
            <person name="Klenk H.P."/>
            <person name="Lapidus A."/>
        </authorList>
    </citation>
    <scope>NUCLEOTIDE SEQUENCE [LARGE SCALE GENOMIC DNA]</scope>
    <source>
        <strain evidence="9">ATCC 49627 / DSM 7084 / CIP 109912 / JCM 12494 / NCIMB 702895 / VPI D76D-27C</strain>
    </source>
</reference>
<dbReference type="EMBL" id="CP002106">
    <property type="protein sequence ID" value="ADK68057.1"/>
    <property type="molecule type" value="Genomic_DNA"/>
</dbReference>
<evidence type="ECO:0000256" key="1">
    <source>
        <dbReference type="ARBA" id="ARBA00004127"/>
    </source>
</evidence>
<evidence type="ECO:0000256" key="6">
    <source>
        <dbReference type="ARBA" id="ARBA00023136"/>
    </source>
</evidence>
<dbReference type="eggNOG" id="COG2252">
    <property type="taxonomic scope" value="Bacteria"/>
</dbReference>
<dbReference type="Proteomes" id="UP000000333">
    <property type="component" value="Chromosome"/>
</dbReference>
<evidence type="ECO:0000256" key="2">
    <source>
        <dbReference type="ARBA" id="ARBA00005697"/>
    </source>
</evidence>
<dbReference type="STRING" id="633147.Olsu_0946"/>
<feature type="transmembrane region" description="Helical" evidence="7">
    <location>
        <begin position="46"/>
        <end position="67"/>
    </location>
</feature>
<dbReference type="GO" id="GO:0005345">
    <property type="term" value="F:purine nucleobase transmembrane transporter activity"/>
    <property type="evidence" value="ECO:0007669"/>
    <property type="project" value="TreeGrafter"/>
</dbReference>
<evidence type="ECO:0000256" key="4">
    <source>
        <dbReference type="ARBA" id="ARBA00022692"/>
    </source>
</evidence>
<feature type="transmembrane region" description="Helical" evidence="7">
    <location>
        <begin position="132"/>
        <end position="149"/>
    </location>
</feature>
<feature type="transmembrane region" description="Helical" evidence="7">
    <location>
        <begin position="385"/>
        <end position="411"/>
    </location>
</feature>
<feature type="transmembrane region" description="Helical" evidence="7">
    <location>
        <begin position="169"/>
        <end position="188"/>
    </location>
</feature>
<dbReference type="HOGENOM" id="CLU_024508_0_1_11"/>
<comment type="subcellular location">
    <subcellularLocation>
        <location evidence="1">Endomembrane system</location>
        <topology evidence="1">Multi-pass membrane protein</topology>
    </subcellularLocation>
</comment>
<dbReference type="AlphaFoldDB" id="E1R093"/>
<feature type="transmembrane region" description="Helical" evidence="7">
    <location>
        <begin position="74"/>
        <end position="94"/>
    </location>
</feature>
<dbReference type="InterPro" id="IPR006043">
    <property type="entry name" value="NCS2"/>
</dbReference>
<protein>
    <submittedName>
        <fullName evidence="8">Xanthine/uracil/vitamin C permease</fullName>
    </submittedName>
</protein>
<sequence>MEMEQFFKAVERGSSTGQEIRAGLTTFLAMAYIIAVNPSLMVAAGIPANAAVTATCLGAGVMTILMGTFANRPLACASGMGVNAVVAFTLVGVAGGDWHAAMAVIFVEGVAILILVLCGLREAIMDAIPVSLRHGISVGLGLFIAMIGLKDGGIIVASESTLVALNSVTDPTFIVGAISIAATVVLYSMDVKGSLLIGIIIAVIAGIPLGITQMPTGLVAPLDFSSFGAPFMSDATGTMGIVKVFVTPTLLIFAFSLMMSDFFDTMGTAMAVAKQGEFLTEDGNVEDIKEILIVDSAAAAVGGLVGASSITTFVESASGAADGGRTGLTSVVTGILFILASFFAPIITIISSAATCGALVLVGFLMMSEVIEIDWSDLLESFPAFMIIAGVPFTYSISNGIGFGFIAYVLVAAVTGQIRKVKPLMWVATLAFVVYFFIA</sequence>
<keyword evidence="3" id="KW-0813">Transport</keyword>
<dbReference type="PANTHER" id="PTHR43337">
    <property type="entry name" value="XANTHINE/URACIL PERMEASE C887.17-RELATED"/>
    <property type="match status" value="1"/>
</dbReference>
<evidence type="ECO:0000256" key="5">
    <source>
        <dbReference type="ARBA" id="ARBA00022989"/>
    </source>
</evidence>
<feature type="transmembrane region" description="Helical" evidence="7">
    <location>
        <begin position="20"/>
        <end position="40"/>
    </location>
</feature>
<keyword evidence="6 7" id="KW-0472">Membrane</keyword>
<gene>
    <name evidence="8" type="ordered locus">Olsu_0946</name>
</gene>
<keyword evidence="5 7" id="KW-1133">Transmembrane helix</keyword>
<evidence type="ECO:0000313" key="8">
    <source>
        <dbReference type="EMBL" id="ADK68057.1"/>
    </source>
</evidence>
<feature type="transmembrane region" description="Helical" evidence="7">
    <location>
        <begin position="235"/>
        <end position="257"/>
    </location>
</feature>
<dbReference type="PANTHER" id="PTHR43337:SF1">
    <property type="entry name" value="XANTHINE_URACIL PERMEASE C887.17-RELATED"/>
    <property type="match status" value="1"/>
</dbReference>
<dbReference type="Pfam" id="PF00860">
    <property type="entry name" value="Xan_ur_permease"/>
    <property type="match status" value="1"/>
</dbReference>
<evidence type="ECO:0000256" key="3">
    <source>
        <dbReference type="ARBA" id="ARBA00022448"/>
    </source>
</evidence>
<accession>E1R093</accession>
<dbReference type="InterPro" id="IPR045018">
    <property type="entry name" value="Azg-like"/>
</dbReference>
<proteinExistence type="inferred from homology"/>
<dbReference type="GO" id="GO:0005886">
    <property type="term" value="C:plasma membrane"/>
    <property type="evidence" value="ECO:0007669"/>
    <property type="project" value="TreeGrafter"/>
</dbReference>
<evidence type="ECO:0000313" key="9">
    <source>
        <dbReference type="Proteomes" id="UP000000333"/>
    </source>
</evidence>
<dbReference type="GO" id="GO:0012505">
    <property type="term" value="C:endomembrane system"/>
    <property type="evidence" value="ECO:0007669"/>
    <property type="project" value="UniProtKB-SubCell"/>
</dbReference>
<dbReference type="PATRIC" id="fig|633147.7.peg.601"/>
<keyword evidence="9" id="KW-1185">Reference proteome</keyword>
<name>E1R093_OLSUV</name>
<feature type="transmembrane region" description="Helical" evidence="7">
    <location>
        <begin position="423"/>
        <end position="438"/>
    </location>
</feature>
<feature type="transmembrane region" description="Helical" evidence="7">
    <location>
        <begin position="195"/>
        <end position="215"/>
    </location>
</feature>
<comment type="similarity">
    <text evidence="2">Belongs to the nucleobase:cation symporter-2 (NCS2) (TC 2.A.40) family. Azg-like subfamily.</text>
</comment>